<dbReference type="RefSeq" id="WP_344548916.1">
    <property type="nucleotide sequence ID" value="NZ_BAAATD010000021.1"/>
</dbReference>
<feature type="transmembrane region" description="Helical" evidence="1">
    <location>
        <begin position="134"/>
        <end position="153"/>
    </location>
</feature>
<keyword evidence="1" id="KW-1133">Transmembrane helix</keyword>
<evidence type="ECO:0000256" key="1">
    <source>
        <dbReference type="SAM" id="Phobius"/>
    </source>
</evidence>
<name>A0ABN3QWH8_9ACTN</name>
<proteinExistence type="predicted"/>
<organism evidence="2 3">
    <name type="scientific">Actinomadura fulvescens</name>
    <dbReference type="NCBI Taxonomy" id="46160"/>
    <lineage>
        <taxon>Bacteria</taxon>
        <taxon>Bacillati</taxon>
        <taxon>Actinomycetota</taxon>
        <taxon>Actinomycetes</taxon>
        <taxon>Streptosporangiales</taxon>
        <taxon>Thermomonosporaceae</taxon>
        <taxon>Actinomadura</taxon>
    </lineage>
</organism>
<feature type="transmembrane region" description="Helical" evidence="1">
    <location>
        <begin position="108"/>
        <end position="128"/>
    </location>
</feature>
<evidence type="ECO:0000313" key="3">
    <source>
        <dbReference type="Proteomes" id="UP001501509"/>
    </source>
</evidence>
<sequence length="309" mass="32344">MNLRREPPAALRPLLAGIVGTGLALVGALAAVAVSAAFPCREGGLGCMAEVMLIVLACLTGAAVASWPALWLVGVRPALPAAALGTVASILTGWLATQARPNITTPSLLMLSPFVGFAAAALVCGRGMALPWRIAGVVAIVALLPASRLAAAYQDDRAQGARDDYLGDAGVPLLGPDLPGYVVKDASRSGPTFRYTLLPARLASPSPGTDDYTVATSSISVGVYHLPARFAPPKRCNWDDAYAPDQSCVAAGPDLWRRSDDPRNVVYIARKDHALVTVTQGGDTIDEERLRRVTQTLAPRHPSYFRASG</sequence>
<keyword evidence="3" id="KW-1185">Reference proteome</keyword>
<dbReference type="Proteomes" id="UP001501509">
    <property type="component" value="Unassembled WGS sequence"/>
</dbReference>
<feature type="transmembrane region" description="Helical" evidence="1">
    <location>
        <begin position="51"/>
        <end position="72"/>
    </location>
</feature>
<reference evidence="2 3" key="1">
    <citation type="journal article" date="2019" name="Int. J. Syst. Evol. Microbiol.">
        <title>The Global Catalogue of Microorganisms (GCM) 10K type strain sequencing project: providing services to taxonomists for standard genome sequencing and annotation.</title>
        <authorList>
            <consortium name="The Broad Institute Genomics Platform"/>
            <consortium name="The Broad Institute Genome Sequencing Center for Infectious Disease"/>
            <person name="Wu L."/>
            <person name="Ma J."/>
        </authorList>
    </citation>
    <scope>NUCLEOTIDE SEQUENCE [LARGE SCALE GENOMIC DNA]</scope>
    <source>
        <strain evidence="2 3">JCM 6833</strain>
    </source>
</reference>
<feature type="transmembrane region" description="Helical" evidence="1">
    <location>
        <begin position="14"/>
        <end position="39"/>
    </location>
</feature>
<keyword evidence="1" id="KW-0472">Membrane</keyword>
<keyword evidence="1" id="KW-0812">Transmembrane</keyword>
<gene>
    <name evidence="2" type="ORF">GCM10010411_90280</name>
</gene>
<feature type="transmembrane region" description="Helical" evidence="1">
    <location>
        <begin position="78"/>
        <end position="96"/>
    </location>
</feature>
<comment type="caution">
    <text evidence="2">The sequence shown here is derived from an EMBL/GenBank/DDBJ whole genome shotgun (WGS) entry which is preliminary data.</text>
</comment>
<dbReference type="EMBL" id="BAAATD010000021">
    <property type="protein sequence ID" value="GAA2636883.1"/>
    <property type="molecule type" value="Genomic_DNA"/>
</dbReference>
<protein>
    <submittedName>
        <fullName evidence="2">Uncharacterized protein</fullName>
    </submittedName>
</protein>
<accession>A0ABN3QWH8</accession>
<evidence type="ECO:0000313" key="2">
    <source>
        <dbReference type="EMBL" id="GAA2636883.1"/>
    </source>
</evidence>